<dbReference type="GO" id="GO:0003988">
    <property type="term" value="F:acetyl-CoA C-acyltransferase activity"/>
    <property type="evidence" value="ECO:0007669"/>
    <property type="project" value="UniProtKB-EC"/>
</dbReference>
<evidence type="ECO:0000256" key="25">
    <source>
        <dbReference type="ARBA" id="ARBA00032093"/>
    </source>
</evidence>
<keyword evidence="13" id="KW-0576">Peroxisome</keyword>
<dbReference type="Pfam" id="PF02036">
    <property type="entry name" value="SCP2"/>
    <property type="match status" value="1"/>
</dbReference>
<dbReference type="InterPro" id="IPR003033">
    <property type="entry name" value="SCP2_sterol-bd_dom"/>
</dbReference>
<evidence type="ECO:0000256" key="29">
    <source>
        <dbReference type="ARBA" id="ARBA00045994"/>
    </source>
</evidence>
<evidence type="ECO:0000259" key="41">
    <source>
        <dbReference type="Pfam" id="PF22691"/>
    </source>
</evidence>
<evidence type="ECO:0000256" key="27">
    <source>
        <dbReference type="ARBA" id="ARBA00033178"/>
    </source>
</evidence>
<keyword evidence="7" id="KW-0963">Cytoplasm</keyword>
<dbReference type="Pfam" id="PF22691">
    <property type="entry name" value="Thiolase_C_1"/>
    <property type="match status" value="1"/>
</dbReference>
<evidence type="ECO:0000256" key="11">
    <source>
        <dbReference type="ARBA" id="ARBA00023121"/>
    </source>
</evidence>
<evidence type="ECO:0000256" key="33">
    <source>
        <dbReference type="ARBA" id="ARBA00048553"/>
    </source>
</evidence>
<evidence type="ECO:0000256" key="5">
    <source>
        <dbReference type="ARBA" id="ARBA00014545"/>
    </source>
</evidence>
<evidence type="ECO:0000256" key="13">
    <source>
        <dbReference type="ARBA" id="ARBA00023140"/>
    </source>
</evidence>
<dbReference type="InterPro" id="IPR036527">
    <property type="entry name" value="SCP2_sterol-bd_dom_sf"/>
</dbReference>
<organism evidence="42">
    <name type="scientific">Xenopsylla cheopis</name>
    <name type="common">Oriental rat flea</name>
    <name type="synonym">Pulex cheopis</name>
    <dbReference type="NCBI Taxonomy" id="163159"/>
    <lineage>
        <taxon>Eukaryota</taxon>
        <taxon>Metazoa</taxon>
        <taxon>Ecdysozoa</taxon>
        <taxon>Arthropoda</taxon>
        <taxon>Hexapoda</taxon>
        <taxon>Insecta</taxon>
        <taxon>Pterygota</taxon>
        <taxon>Neoptera</taxon>
        <taxon>Endopterygota</taxon>
        <taxon>Siphonaptera</taxon>
        <taxon>Pulicidae</taxon>
        <taxon>Xenopsyllinae</taxon>
        <taxon>Xenopsylla</taxon>
    </lineage>
</organism>
<comment type="catalytic activity">
    <reaction evidence="18">
        <text>choloyl-CoA + propanoyl-CoA = 3alpha,7alpha,12alpha-trihydroxy-24-oxo-5beta-cholestan-26-oyl-CoA + CoA</text>
        <dbReference type="Rhea" id="RHEA:16865"/>
        <dbReference type="ChEBI" id="CHEBI:57287"/>
        <dbReference type="ChEBI" id="CHEBI:57373"/>
        <dbReference type="ChEBI" id="CHEBI:57392"/>
        <dbReference type="ChEBI" id="CHEBI:58507"/>
        <dbReference type="EC" id="2.3.1.176"/>
    </reaction>
    <physiologicalReaction direction="right-to-left" evidence="18">
        <dbReference type="Rhea" id="RHEA:16867"/>
    </physiologicalReaction>
</comment>
<evidence type="ECO:0000256" key="18">
    <source>
        <dbReference type="ARBA" id="ARBA00024509"/>
    </source>
</evidence>
<dbReference type="GO" id="GO:0005777">
    <property type="term" value="C:peroxisome"/>
    <property type="evidence" value="ECO:0007669"/>
    <property type="project" value="UniProtKB-SubCell"/>
</dbReference>
<feature type="domain" description="Thiolase N-terminal" evidence="39">
    <location>
        <begin position="9"/>
        <end position="234"/>
    </location>
</feature>
<evidence type="ECO:0000256" key="17">
    <source>
        <dbReference type="ARBA" id="ARBA00024471"/>
    </source>
</evidence>
<comment type="catalytic activity">
    <reaction evidence="38">
        <text>octanoyl-CoA + acetyl-CoA = 3-oxodecanoyl-CoA + CoA</text>
        <dbReference type="Rhea" id="RHEA:31087"/>
        <dbReference type="ChEBI" id="CHEBI:57287"/>
        <dbReference type="ChEBI" id="CHEBI:57288"/>
        <dbReference type="ChEBI" id="CHEBI:57386"/>
        <dbReference type="ChEBI" id="CHEBI:62548"/>
    </reaction>
    <physiologicalReaction direction="right-to-left" evidence="38">
        <dbReference type="Rhea" id="RHEA:31089"/>
    </physiologicalReaction>
</comment>
<evidence type="ECO:0000256" key="31">
    <source>
        <dbReference type="ARBA" id="ARBA00048001"/>
    </source>
</evidence>
<evidence type="ECO:0000256" key="7">
    <source>
        <dbReference type="ARBA" id="ARBA00022490"/>
    </source>
</evidence>
<comment type="catalytic activity">
    <reaction evidence="34">
        <text>an acyl-CoA + acetyl-CoA = a 3-oxoacyl-CoA + CoA</text>
        <dbReference type="Rhea" id="RHEA:21564"/>
        <dbReference type="ChEBI" id="CHEBI:57287"/>
        <dbReference type="ChEBI" id="CHEBI:57288"/>
        <dbReference type="ChEBI" id="CHEBI:58342"/>
        <dbReference type="ChEBI" id="CHEBI:90726"/>
        <dbReference type="EC" id="2.3.1.16"/>
    </reaction>
    <physiologicalReaction direction="right-to-left" evidence="34">
        <dbReference type="Rhea" id="RHEA:21566"/>
    </physiologicalReaction>
</comment>
<dbReference type="Pfam" id="PF00108">
    <property type="entry name" value="Thiolase_N"/>
    <property type="match status" value="1"/>
</dbReference>
<comment type="catalytic activity">
    <reaction evidence="20">
        <text>7-dehydrocholesterol(in) = 7-dehydrocholesterol(out)</text>
        <dbReference type="Rhea" id="RHEA:62960"/>
        <dbReference type="ChEBI" id="CHEBI:17759"/>
    </reaction>
</comment>
<evidence type="ECO:0000256" key="4">
    <source>
        <dbReference type="ARBA" id="ARBA00012352"/>
    </source>
</evidence>
<keyword evidence="14" id="KW-0012">Acyltransferase</keyword>
<comment type="catalytic activity">
    <reaction evidence="35">
        <text>hexadecanoyl-CoA + acetyl-CoA = 3-oxooctadecanoyl-CoA + CoA</text>
        <dbReference type="Rhea" id="RHEA:35279"/>
        <dbReference type="ChEBI" id="CHEBI:57287"/>
        <dbReference type="ChEBI" id="CHEBI:57288"/>
        <dbReference type="ChEBI" id="CHEBI:57379"/>
        <dbReference type="ChEBI" id="CHEBI:71407"/>
    </reaction>
    <physiologicalReaction direction="right-to-left" evidence="35">
        <dbReference type="Rhea" id="RHEA:35281"/>
    </physiologicalReaction>
</comment>
<dbReference type="InterPro" id="IPR016039">
    <property type="entry name" value="Thiolase-like"/>
</dbReference>
<keyword evidence="8" id="KW-0808">Transferase</keyword>
<accession>A0A6M2DT70</accession>
<evidence type="ECO:0000256" key="20">
    <source>
        <dbReference type="ARBA" id="ARBA00029287"/>
    </source>
</evidence>
<keyword evidence="10" id="KW-0443">Lipid metabolism</keyword>
<dbReference type="SUPFAM" id="SSF53901">
    <property type="entry name" value="Thiolase-like"/>
    <property type="match status" value="2"/>
</dbReference>
<evidence type="ECO:0000256" key="36">
    <source>
        <dbReference type="ARBA" id="ARBA00049270"/>
    </source>
</evidence>
<keyword evidence="11" id="KW-0446">Lipid-binding</keyword>
<dbReference type="NCBIfam" id="NF006102">
    <property type="entry name" value="PRK08256.1"/>
    <property type="match status" value="1"/>
</dbReference>
<dbReference type="GO" id="GO:0006869">
    <property type="term" value="P:lipid transport"/>
    <property type="evidence" value="ECO:0007669"/>
    <property type="project" value="UniProtKB-KW"/>
</dbReference>
<feature type="domain" description="SCP2" evidence="40">
    <location>
        <begin position="437"/>
        <end position="530"/>
    </location>
</feature>
<dbReference type="FunFam" id="3.30.1050.10:FF:000001">
    <property type="entry name" value="Putative Non-specific lipid-transfer protein"/>
    <property type="match status" value="1"/>
</dbReference>
<dbReference type="EC" id="2.3.1.16" evidence="16"/>
<dbReference type="AlphaFoldDB" id="A0A6M2DT70"/>
<evidence type="ECO:0000256" key="26">
    <source>
        <dbReference type="ARBA" id="ARBA00032316"/>
    </source>
</evidence>
<evidence type="ECO:0000256" key="23">
    <source>
        <dbReference type="ARBA" id="ARBA00031275"/>
    </source>
</evidence>
<dbReference type="SUPFAM" id="SSF55718">
    <property type="entry name" value="SCP-like"/>
    <property type="match status" value="1"/>
</dbReference>
<proteinExistence type="predicted"/>
<dbReference type="InterPro" id="IPR020616">
    <property type="entry name" value="Thiolase_N"/>
</dbReference>
<dbReference type="CDD" id="cd00829">
    <property type="entry name" value="SCP-x_thiolase"/>
    <property type="match status" value="1"/>
</dbReference>
<evidence type="ECO:0000259" key="39">
    <source>
        <dbReference type="Pfam" id="PF00108"/>
    </source>
</evidence>
<evidence type="ECO:0000256" key="8">
    <source>
        <dbReference type="ARBA" id="ARBA00022679"/>
    </source>
</evidence>
<dbReference type="InterPro" id="IPR020613">
    <property type="entry name" value="Thiolase_CS"/>
</dbReference>
<evidence type="ECO:0000256" key="22">
    <source>
        <dbReference type="ARBA" id="ARBA00030851"/>
    </source>
</evidence>
<evidence type="ECO:0000256" key="34">
    <source>
        <dbReference type="ARBA" id="ARBA00049178"/>
    </source>
</evidence>
<dbReference type="GO" id="GO:0008289">
    <property type="term" value="F:lipid binding"/>
    <property type="evidence" value="ECO:0007669"/>
    <property type="project" value="UniProtKB-KW"/>
</dbReference>
<dbReference type="PROSITE" id="PS00737">
    <property type="entry name" value="THIOLASE_2"/>
    <property type="match status" value="1"/>
</dbReference>
<reference evidence="42" key="1">
    <citation type="submission" date="2020-03" db="EMBL/GenBank/DDBJ databases">
        <title>Transcriptomic Profiling of the Digestive Tract of the Rat Flea, Xenopsylla cheopis, Following Blood Feeding and Infection with Yersinia pestis.</title>
        <authorList>
            <person name="Bland D.M."/>
            <person name="Martens C.A."/>
            <person name="Virtaneva K."/>
            <person name="Kanakabandi K."/>
            <person name="Long D."/>
            <person name="Rosenke R."/>
            <person name="Saturday G.A."/>
            <person name="Hoyt F.H."/>
            <person name="Bruno D.P."/>
            <person name="Ribeiro J.M.C."/>
            <person name="Hinnebusch J."/>
        </authorList>
    </citation>
    <scope>NUCLEOTIDE SEQUENCE</scope>
</reference>
<evidence type="ECO:0000256" key="3">
    <source>
        <dbReference type="ARBA" id="ARBA00004496"/>
    </source>
</evidence>
<feature type="domain" description="Thiolase C-terminal" evidence="41">
    <location>
        <begin position="270"/>
        <end position="388"/>
    </location>
</feature>
<comment type="catalytic activity">
    <reaction evidence="17">
        <text>propanoyl-CoA + tetradecanoyl-CoA = 3-oxo-2-methylhexadecanoyl-CoA + CoA</text>
        <dbReference type="Rhea" id="RHEA:46344"/>
        <dbReference type="ChEBI" id="CHEBI:57287"/>
        <dbReference type="ChEBI" id="CHEBI:57385"/>
        <dbReference type="ChEBI" id="CHEBI:57392"/>
        <dbReference type="ChEBI" id="CHEBI:86042"/>
    </reaction>
    <physiologicalReaction direction="right-to-left" evidence="17">
        <dbReference type="Rhea" id="RHEA:46346"/>
    </physiologicalReaction>
</comment>
<evidence type="ECO:0000256" key="16">
    <source>
        <dbReference type="ARBA" id="ARBA00024073"/>
    </source>
</evidence>
<evidence type="ECO:0000313" key="42">
    <source>
        <dbReference type="EMBL" id="NOV47967.1"/>
    </source>
</evidence>
<comment type="subcellular location">
    <subcellularLocation>
        <location evidence="3">Cytoplasm</location>
    </subcellularLocation>
    <subcellularLocation>
        <location evidence="1">Mitochondrion</location>
    </subcellularLocation>
    <subcellularLocation>
        <location evidence="2">Peroxisome</location>
    </subcellularLocation>
</comment>
<evidence type="ECO:0000256" key="1">
    <source>
        <dbReference type="ARBA" id="ARBA00004173"/>
    </source>
</evidence>
<evidence type="ECO:0000256" key="19">
    <source>
        <dbReference type="ARBA" id="ARBA00024514"/>
    </source>
</evidence>
<evidence type="ECO:0000256" key="6">
    <source>
        <dbReference type="ARBA" id="ARBA00022448"/>
    </source>
</evidence>
<comment type="function">
    <text evidence="29">Plays a crucial role in the peroxisomal oxidation of branched-chain fatty acids. Catalyzes the last step of the peroxisomal beta-oxidation of branched chain fatty acids and the side chain of the bile acid intermediates di- and trihydroxycoprostanic acids (DHCA and THCA). Also active with medium and long straight chain 3-oxoacyl-CoAs. Stimulates the microsomal conversion of 7-dehydrocholesterol to cholesterol and transfers phosphatidylcholine and 7-dehydrocholesterol between membrances, in vitro. Isoforms SCP2 and SCPx cooperate in peroxisomal oxidation of certain naturally occurring tetramethyl-branched fatty acyl-CoAs.</text>
</comment>
<dbReference type="InterPro" id="IPR020615">
    <property type="entry name" value="Thiolase_acyl_enz_int_AS"/>
</dbReference>
<comment type="catalytic activity">
    <reaction evidence="36">
        <text>dodecanoyl-CoA + acetyl-CoA = 3-oxotetradecanoyl-CoA + CoA</text>
        <dbReference type="Rhea" id="RHEA:31091"/>
        <dbReference type="ChEBI" id="CHEBI:57287"/>
        <dbReference type="ChEBI" id="CHEBI:57288"/>
        <dbReference type="ChEBI" id="CHEBI:57375"/>
        <dbReference type="ChEBI" id="CHEBI:62543"/>
    </reaction>
    <physiologicalReaction direction="right-to-left" evidence="36">
        <dbReference type="Rhea" id="RHEA:31093"/>
    </physiologicalReaction>
</comment>
<evidence type="ECO:0000256" key="35">
    <source>
        <dbReference type="ARBA" id="ARBA00049268"/>
    </source>
</evidence>
<comment type="catalytic activity">
    <reaction evidence="31">
        <text>hexanoyl-CoA + acetyl-CoA = 3-oxooctanoyl-CoA + CoA</text>
        <dbReference type="Rhea" id="RHEA:31203"/>
        <dbReference type="ChEBI" id="CHEBI:57287"/>
        <dbReference type="ChEBI" id="CHEBI:57288"/>
        <dbReference type="ChEBI" id="CHEBI:62619"/>
        <dbReference type="ChEBI" id="CHEBI:62620"/>
    </reaction>
    <physiologicalReaction direction="right-to-left" evidence="31">
        <dbReference type="Rhea" id="RHEA:31205"/>
    </physiologicalReaction>
</comment>
<dbReference type="PROSITE" id="PS00098">
    <property type="entry name" value="THIOLASE_1"/>
    <property type="match status" value="1"/>
</dbReference>
<comment type="catalytic activity">
    <reaction evidence="33">
        <text>butanoyl-CoA + acetyl-CoA = 3-oxohexanoyl-CoA + CoA</text>
        <dbReference type="Rhea" id="RHEA:31111"/>
        <dbReference type="ChEBI" id="CHEBI:57287"/>
        <dbReference type="ChEBI" id="CHEBI:57288"/>
        <dbReference type="ChEBI" id="CHEBI:57371"/>
        <dbReference type="ChEBI" id="CHEBI:62418"/>
    </reaction>
    <physiologicalReaction direction="right-to-left" evidence="33">
        <dbReference type="Rhea" id="RHEA:31113"/>
    </physiologicalReaction>
</comment>
<comment type="catalytic activity">
    <reaction evidence="30">
        <text>tetradecanoyl-CoA + acetyl-CoA = 3-oxohexadecanoyl-CoA + CoA</text>
        <dbReference type="Rhea" id="RHEA:18161"/>
        <dbReference type="ChEBI" id="CHEBI:57287"/>
        <dbReference type="ChEBI" id="CHEBI:57288"/>
        <dbReference type="ChEBI" id="CHEBI:57349"/>
        <dbReference type="ChEBI" id="CHEBI:57385"/>
        <dbReference type="EC" id="2.3.1.155"/>
    </reaction>
    <physiologicalReaction direction="right-to-left" evidence="30">
        <dbReference type="Rhea" id="RHEA:18163"/>
    </physiologicalReaction>
</comment>
<comment type="catalytic activity">
    <reaction evidence="32">
        <text>decanoyl-CoA + acetyl-CoA = 3-oxododecanoyl-CoA + CoA</text>
        <dbReference type="Rhea" id="RHEA:31183"/>
        <dbReference type="ChEBI" id="CHEBI:57287"/>
        <dbReference type="ChEBI" id="CHEBI:57288"/>
        <dbReference type="ChEBI" id="CHEBI:61430"/>
        <dbReference type="ChEBI" id="CHEBI:62615"/>
    </reaction>
    <physiologicalReaction direction="right-to-left" evidence="32">
        <dbReference type="Rhea" id="RHEA:31185"/>
    </physiologicalReaction>
</comment>
<evidence type="ECO:0000256" key="28">
    <source>
        <dbReference type="ARBA" id="ARBA00045738"/>
    </source>
</evidence>
<evidence type="ECO:0000256" key="21">
    <source>
        <dbReference type="ARBA" id="ARBA00030531"/>
    </source>
</evidence>
<evidence type="ECO:0000256" key="9">
    <source>
        <dbReference type="ARBA" id="ARBA00023055"/>
    </source>
</evidence>
<evidence type="ECO:0000256" key="2">
    <source>
        <dbReference type="ARBA" id="ARBA00004275"/>
    </source>
</evidence>
<dbReference type="PANTHER" id="PTHR42870:SF1">
    <property type="entry name" value="NON-SPECIFIC LIPID-TRANSFER PROTEIN-LIKE 2"/>
    <property type="match status" value="1"/>
</dbReference>
<evidence type="ECO:0000256" key="30">
    <source>
        <dbReference type="ARBA" id="ARBA00047485"/>
    </source>
</evidence>
<evidence type="ECO:0000256" key="12">
    <source>
        <dbReference type="ARBA" id="ARBA00023128"/>
    </source>
</evidence>
<dbReference type="GO" id="GO:0006629">
    <property type="term" value="P:lipid metabolic process"/>
    <property type="evidence" value="ECO:0007669"/>
    <property type="project" value="UniProtKB-KW"/>
</dbReference>
<dbReference type="FunFam" id="3.40.47.10:FF:000016">
    <property type="entry name" value="Non-specific lipid-transfer protein"/>
    <property type="match status" value="1"/>
</dbReference>
<evidence type="ECO:0000256" key="14">
    <source>
        <dbReference type="ARBA" id="ARBA00023315"/>
    </source>
</evidence>
<keyword evidence="6" id="KW-0813">Transport</keyword>
<comment type="catalytic activity">
    <reaction evidence="37">
        <text>3-oxohexadecanedioyl-CoA + CoA = tetradecanedioyl-CoA + acetyl-CoA</text>
        <dbReference type="Rhea" id="RHEA:40343"/>
        <dbReference type="ChEBI" id="CHEBI:57287"/>
        <dbReference type="ChEBI" id="CHEBI:57288"/>
        <dbReference type="ChEBI" id="CHEBI:77081"/>
        <dbReference type="ChEBI" id="CHEBI:77084"/>
    </reaction>
    <physiologicalReaction direction="left-to-right" evidence="37">
        <dbReference type="Rhea" id="RHEA:40344"/>
    </physiologicalReaction>
</comment>
<keyword evidence="12" id="KW-0496">Mitochondrion</keyword>
<dbReference type="Gene3D" id="3.30.1050.10">
    <property type="entry name" value="SCP2 sterol-binding domain"/>
    <property type="match status" value="1"/>
</dbReference>
<dbReference type="Gene3D" id="3.40.47.10">
    <property type="match status" value="1"/>
</dbReference>
<evidence type="ECO:0000259" key="40">
    <source>
        <dbReference type="Pfam" id="PF02036"/>
    </source>
</evidence>
<dbReference type="GO" id="GO:0050633">
    <property type="term" value="F:acetyl-CoA C-myristoyltransferase activity"/>
    <property type="evidence" value="ECO:0007669"/>
    <property type="project" value="UniProtKB-EC"/>
</dbReference>
<evidence type="ECO:0000256" key="38">
    <source>
        <dbReference type="ARBA" id="ARBA00049542"/>
    </source>
</evidence>
<keyword evidence="9" id="KW-0445">Lipid transport</keyword>
<dbReference type="PANTHER" id="PTHR42870">
    <property type="entry name" value="ACETYL-COA C-ACETYLTRANSFERASE"/>
    <property type="match status" value="1"/>
</dbReference>
<dbReference type="EC" id="2.3.1.155" evidence="15"/>
<comment type="function">
    <text evidence="28">Mediates the transfer of all common phospholipids, cholesterol and gangliosides from the endoplasmic reticulum to the plasma membrane. May play a role in regulating steroidogenesis. Stimulates the microsomal conversion of 7-dehydrocholesterol to cholesterol. Also binds fatty acids and fatty acyl Coenzyme A (CoA) such as phytanoyl-CoA. Involved in the regulation phospholipid synthesis in endoplasmic reticulum enhancing the incorporation of exogenous fatty acid into glycerides. Seems to stimulate the rate-limiting step in phosphatidic acid formation mediated by GPAT3. Isoforms SCP2 and SCPx cooperate in peroxisomal oxidation of certain naturally occurring tetramethyl-branched fatty acyl-CoAs.</text>
</comment>
<evidence type="ECO:0000256" key="24">
    <source>
        <dbReference type="ARBA" id="ARBA00031346"/>
    </source>
</evidence>
<sequence>MMSSPKCKVYVIGVGMTKFEKPGSRDDFDYPQMAKEAVTKALADAKIQHGEIKQACVGYVYGDSTCGQRAVYEVGMTGIPIYNVNNNCSTGSTALFMAKQFVESGQNDCVLALGFEKMEKGSLMSKFNDRTNPMDKHVEAMCDIAGFGAGPVTAQLFGNAGKEHNEKYGSTPEHMAKIAYKNHKHSVNNPYSQFRDEYSLEQIKQSPQVFGPLTKLQCCPTSDGAGAAILASEEFVKRHHLEDQAVEIVGMEMTTDTTTTFKDKSLMKLVGYDMTKNAADKLFSKTQYKPTDVQVVELHDCFSANELITYEALGLCPPGKAGELIDTGNNTYGGKYVINPSGGLISKGHPLGATGLAQCAELCWQLRGQAEKRQVPGARLALQHNIGLGGAVVVALYKLGFPKAEQQQGKQPSSAPASPDDFQVTKYLKVLEGAMQDDTENLIERVRGIYGFKVRNGPGGKEGYWVINAKVGKGKVEYNGKDKPDVTFIINDSDIVDLISGTLNPQKAFFQGKIKITGNMGLAMKLADLQRVASKRIEELRSKL</sequence>
<comment type="catalytic activity">
    <reaction evidence="19">
        <text>3-oxo-(9Z-octadecenoyl)-CoA + CoA = (7Z)-hexadecenoyl-CoA + acetyl-CoA</text>
        <dbReference type="Rhea" id="RHEA:47400"/>
        <dbReference type="ChEBI" id="CHEBI:57287"/>
        <dbReference type="ChEBI" id="CHEBI:57288"/>
        <dbReference type="ChEBI" id="CHEBI:87695"/>
        <dbReference type="ChEBI" id="CHEBI:87698"/>
    </reaction>
    <physiologicalReaction direction="left-to-right" evidence="19">
        <dbReference type="Rhea" id="RHEA:47401"/>
    </physiologicalReaction>
</comment>
<protein>
    <recommendedName>
        <fullName evidence="5">Sterol carrier protein 2</fullName>
        <ecNumber evidence="15">2.3.1.155</ecNumber>
        <ecNumber evidence="16">2.3.1.16</ecNumber>
        <ecNumber evidence="4">2.3.1.176</ecNumber>
    </recommendedName>
    <alternativeName>
        <fullName evidence="25">Acetyl-CoA C-myristoyltransferase</fullName>
    </alternativeName>
    <alternativeName>
        <fullName evidence="22">Non-specific lipid-transfer protein</fullName>
    </alternativeName>
    <alternativeName>
        <fullName evidence="26">Propanoyl-CoA C-acyltransferase</fullName>
    </alternativeName>
    <alternativeName>
        <fullName evidence="21">SCP-2/3-oxoacyl-CoA thiolase</fullName>
    </alternativeName>
    <alternativeName>
        <fullName evidence="23">SCP-2/thiolase</fullName>
    </alternativeName>
    <alternativeName>
        <fullName evidence="24">SCP-chi</fullName>
    </alternativeName>
    <alternativeName>
        <fullName evidence="27">Sterol carrier protein X</fullName>
    </alternativeName>
</protein>
<evidence type="ECO:0000256" key="15">
    <source>
        <dbReference type="ARBA" id="ARBA00024058"/>
    </source>
</evidence>
<evidence type="ECO:0000256" key="37">
    <source>
        <dbReference type="ARBA" id="ARBA00049306"/>
    </source>
</evidence>
<evidence type="ECO:0000256" key="32">
    <source>
        <dbReference type="ARBA" id="ARBA00048004"/>
    </source>
</evidence>
<name>A0A6M2DT70_XENCH</name>
<dbReference type="EC" id="2.3.1.176" evidence="4"/>
<evidence type="ECO:0000256" key="10">
    <source>
        <dbReference type="ARBA" id="ARBA00023098"/>
    </source>
</evidence>
<dbReference type="GO" id="GO:0005739">
    <property type="term" value="C:mitochondrion"/>
    <property type="evidence" value="ECO:0007669"/>
    <property type="project" value="UniProtKB-SubCell"/>
</dbReference>
<dbReference type="EMBL" id="GIIL01004241">
    <property type="protein sequence ID" value="NOV47967.1"/>
    <property type="molecule type" value="Transcribed_RNA"/>
</dbReference>
<dbReference type="InterPro" id="IPR055140">
    <property type="entry name" value="Thiolase_C_2"/>
</dbReference>